<feature type="chain" id="PRO_5037508207" description="Natalisin" evidence="2">
    <location>
        <begin position="23"/>
        <end position="524"/>
    </location>
</feature>
<evidence type="ECO:0000256" key="1">
    <source>
        <dbReference type="SAM" id="MobiDB-lite"/>
    </source>
</evidence>
<evidence type="ECO:0000256" key="2">
    <source>
        <dbReference type="SAM" id="SignalP"/>
    </source>
</evidence>
<accession>A0A921YQ73</accession>
<dbReference type="AlphaFoldDB" id="A0A921YQ73"/>
<feature type="signal peptide" evidence="2">
    <location>
        <begin position="1"/>
        <end position="22"/>
    </location>
</feature>
<dbReference type="EMBL" id="JH668303">
    <property type="protein sequence ID" value="KAG6443591.1"/>
    <property type="molecule type" value="Genomic_DNA"/>
</dbReference>
<feature type="region of interest" description="Disordered" evidence="1">
    <location>
        <begin position="185"/>
        <end position="206"/>
    </location>
</feature>
<evidence type="ECO:0000313" key="4">
    <source>
        <dbReference type="Proteomes" id="UP000791440"/>
    </source>
</evidence>
<evidence type="ECO:0000313" key="3">
    <source>
        <dbReference type="EMBL" id="KAG6443591.1"/>
    </source>
</evidence>
<dbReference type="Proteomes" id="UP000791440">
    <property type="component" value="Unassembled WGS sequence"/>
</dbReference>
<reference evidence="3" key="1">
    <citation type="journal article" date="2016" name="Insect Biochem. Mol. Biol.">
        <title>Multifaceted biological insights from a draft genome sequence of the tobacco hornworm moth, Manduca sexta.</title>
        <authorList>
            <person name="Kanost M.R."/>
            <person name="Arrese E.L."/>
            <person name="Cao X."/>
            <person name="Chen Y.R."/>
            <person name="Chellapilla S."/>
            <person name="Goldsmith M.R."/>
            <person name="Grosse-Wilde E."/>
            <person name="Heckel D.G."/>
            <person name="Herndon N."/>
            <person name="Jiang H."/>
            <person name="Papanicolaou A."/>
            <person name="Qu J."/>
            <person name="Soulages J.L."/>
            <person name="Vogel H."/>
            <person name="Walters J."/>
            <person name="Waterhouse R.M."/>
            <person name="Ahn S.J."/>
            <person name="Almeida F.C."/>
            <person name="An C."/>
            <person name="Aqrawi P."/>
            <person name="Bretschneider A."/>
            <person name="Bryant W.B."/>
            <person name="Bucks S."/>
            <person name="Chao H."/>
            <person name="Chevignon G."/>
            <person name="Christen J.M."/>
            <person name="Clarke D.F."/>
            <person name="Dittmer N.T."/>
            <person name="Ferguson L.C.F."/>
            <person name="Garavelou S."/>
            <person name="Gordon K.H.J."/>
            <person name="Gunaratna R.T."/>
            <person name="Han Y."/>
            <person name="Hauser F."/>
            <person name="He Y."/>
            <person name="Heidel-Fischer H."/>
            <person name="Hirsh A."/>
            <person name="Hu Y."/>
            <person name="Jiang H."/>
            <person name="Kalra D."/>
            <person name="Klinner C."/>
            <person name="Konig C."/>
            <person name="Kovar C."/>
            <person name="Kroll A.R."/>
            <person name="Kuwar S.S."/>
            <person name="Lee S.L."/>
            <person name="Lehman R."/>
            <person name="Li K."/>
            <person name="Li Z."/>
            <person name="Liang H."/>
            <person name="Lovelace S."/>
            <person name="Lu Z."/>
            <person name="Mansfield J.H."/>
            <person name="McCulloch K.J."/>
            <person name="Mathew T."/>
            <person name="Morton B."/>
            <person name="Muzny D.M."/>
            <person name="Neunemann D."/>
            <person name="Ongeri F."/>
            <person name="Pauchet Y."/>
            <person name="Pu L.L."/>
            <person name="Pyrousis I."/>
            <person name="Rao X.J."/>
            <person name="Redding A."/>
            <person name="Roesel C."/>
            <person name="Sanchez-Gracia A."/>
            <person name="Schaack S."/>
            <person name="Shukla A."/>
            <person name="Tetreau G."/>
            <person name="Wang Y."/>
            <person name="Xiong G.H."/>
            <person name="Traut W."/>
            <person name="Walsh T.K."/>
            <person name="Worley K.C."/>
            <person name="Wu D."/>
            <person name="Wu W."/>
            <person name="Wu Y.Q."/>
            <person name="Zhang X."/>
            <person name="Zou Z."/>
            <person name="Zucker H."/>
            <person name="Briscoe A.D."/>
            <person name="Burmester T."/>
            <person name="Clem R.J."/>
            <person name="Feyereisen R."/>
            <person name="Grimmelikhuijzen C.J.P."/>
            <person name="Hamodrakas S.J."/>
            <person name="Hansson B.S."/>
            <person name="Huguet E."/>
            <person name="Jermiin L.S."/>
            <person name="Lan Q."/>
            <person name="Lehman H.K."/>
            <person name="Lorenzen M."/>
            <person name="Merzendorfer H."/>
            <person name="Michalopoulos I."/>
            <person name="Morton D.B."/>
            <person name="Muthukrishnan S."/>
            <person name="Oakeshott J.G."/>
            <person name="Palmer W."/>
            <person name="Park Y."/>
            <person name="Passarelli A.L."/>
            <person name="Rozas J."/>
            <person name="Schwartz L.M."/>
            <person name="Smith W."/>
            <person name="Southgate A."/>
            <person name="Vilcinskas A."/>
            <person name="Vogt R."/>
            <person name="Wang P."/>
            <person name="Werren J."/>
            <person name="Yu X.Q."/>
            <person name="Zhou J.J."/>
            <person name="Brown S.J."/>
            <person name="Scherer S.E."/>
            <person name="Richards S."/>
            <person name="Blissard G.W."/>
        </authorList>
    </citation>
    <scope>NUCLEOTIDE SEQUENCE</scope>
</reference>
<dbReference type="OrthoDB" id="5219169at2759"/>
<feature type="region of interest" description="Disordered" evidence="1">
    <location>
        <begin position="35"/>
        <end position="54"/>
    </location>
</feature>
<name>A0A921YQ73_MANSE</name>
<keyword evidence="4" id="KW-1185">Reference proteome</keyword>
<gene>
    <name evidence="3" type="ORF">O3G_MSEX002930</name>
</gene>
<proteinExistence type="predicted"/>
<protein>
    <recommendedName>
        <fullName evidence="5">Natalisin</fullName>
    </recommendedName>
</protein>
<comment type="caution">
    <text evidence="3">The sequence shown here is derived from an EMBL/GenBank/DDBJ whole genome shotgun (WGS) entry which is preliminary data.</text>
</comment>
<organism evidence="3 4">
    <name type="scientific">Manduca sexta</name>
    <name type="common">Tobacco hawkmoth</name>
    <name type="synonym">Tobacco hornworm</name>
    <dbReference type="NCBI Taxonomy" id="7130"/>
    <lineage>
        <taxon>Eukaryota</taxon>
        <taxon>Metazoa</taxon>
        <taxon>Ecdysozoa</taxon>
        <taxon>Arthropoda</taxon>
        <taxon>Hexapoda</taxon>
        <taxon>Insecta</taxon>
        <taxon>Pterygota</taxon>
        <taxon>Neoptera</taxon>
        <taxon>Endopterygota</taxon>
        <taxon>Lepidoptera</taxon>
        <taxon>Glossata</taxon>
        <taxon>Ditrysia</taxon>
        <taxon>Bombycoidea</taxon>
        <taxon>Sphingidae</taxon>
        <taxon>Sphinginae</taxon>
        <taxon>Sphingini</taxon>
        <taxon>Manduca</taxon>
    </lineage>
</organism>
<evidence type="ECO:0008006" key="5">
    <source>
        <dbReference type="Google" id="ProtNLM"/>
    </source>
</evidence>
<reference evidence="3" key="2">
    <citation type="submission" date="2020-12" db="EMBL/GenBank/DDBJ databases">
        <authorList>
            <person name="Kanost M."/>
        </authorList>
    </citation>
    <scope>NUCLEOTIDE SEQUENCE</scope>
</reference>
<keyword evidence="2" id="KW-0732">Signal</keyword>
<sequence length="524" mass="61098">MSSKLTASALLLLILSIAFVYSKDVNKTKLFNKKHTNLKPTNHDRTKRSSNGNEASTVWLNKGLQIVPESSGYNGNIQDKITSNLNTFRQLDIEPFWATRGRRDSSSTEDYNDSEYSGTVNKLSAVVCNGCPTPSHLNYRNVKISRDEYSPFWGNRGRRGSYENNDPAEVFWGSRGRREDNEPFWGNRGRRKDDPPFWGNRGRREEEPFWGNRGRRQSAAWSHNSRYEDEPFWGNRGRREDPEPFWGNRGRREDTEPFWGNRGRREDSEPFWGNRGRRKDAEPFWGTRGRRKEDLKESILTAIDNVESDIENLSRLRRSDDMNSFWANRGRDSTLKFLPSAPVKSKTLLAPNSETVHDSRIYAEQPKFILVERNSRSSAEEDPYFISRGKKYYLNYNLIKAARDRRGAIEEIVKSVRNDPYYIARGKKRREDARVNNATKHEEMQKIKDLVCSAIDLITINTPNDKVKREINENERDRRTILKKLAAQLQIDPYFVSRGKKNEENGDKDYLYAFINDVAEKCDY</sequence>